<dbReference type="InterPro" id="IPR036188">
    <property type="entry name" value="FAD/NAD-bd_sf"/>
</dbReference>
<dbReference type="InParanoid" id="W3X538"/>
<dbReference type="InterPro" id="IPR036249">
    <property type="entry name" value="Thioredoxin-like_sf"/>
</dbReference>
<dbReference type="Proteomes" id="UP000030651">
    <property type="component" value="Unassembled WGS sequence"/>
</dbReference>
<dbReference type="eggNOG" id="KOG3855">
    <property type="taxonomic scope" value="Eukaryota"/>
</dbReference>
<dbReference type="HOGENOM" id="CLU_009665_9_4_1"/>
<keyword evidence="4" id="KW-0274">FAD</keyword>
<evidence type="ECO:0000313" key="9">
    <source>
        <dbReference type="Proteomes" id="UP000030651"/>
    </source>
</evidence>
<keyword evidence="5" id="KW-0560">Oxidoreductase</keyword>
<dbReference type="SUPFAM" id="SSF52833">
    <property type="entry name" value="Thioredoxin-like"/>
    <property type="match status" value="1"/>
</dbReference>
<sequence length="566" mass="61968">MQLPTAVDVLIIGAGPVGLITAVGLQQQGVETLVVEKRERDEQATYGRACTLYPRSLELLEQVDLATDLIQEGFAGRSSVNYANGKRINERGWNMMFQHFKASFHDYALNVRQKYSEDIFRNALMSHGKQVGHGWKLSGFSIDTSLGDGYNVSAVLEHATLGESHIRCKYIVGADGSASTVRNLADIPQDVDSTVFQWIRIDGKMTTDMPGAELGFAAVETTTHGNVLWVKLNKDAYRVGYALSPALLAKYPNGLTKEVAVAEAIEGMKPFKLSVERVDWWTDYKIRQSVATQLQKNEFILLAGDAAHTHSSGFAQGMNTGIHDATNLIWKLSGSIKGWYQPSVLASYHEERHAAATRLINIDRNAAAAISGEVPPEYAGRDKSPHELLKLIFVENIGFNIGLGVSYAKSVLNQAPAETTLPSGWRAPDALLHEPGTRFPLRFYDALLRDHARGRWNIVVFAGNPAMTSGNYRIAADSLSKLVDRRPAMFHALTIIKGDTGGAWAALGGPAWGKFYLDLEGKTHSEYGVEQSLGAIVVIRPDHILAYAASLDSAGDIATYFNSFIM</sequence>
<evidence type="ECO:0000259" key="7">
    <source>
        <dbReference type="Pfam" id="PF07976"/>
    </source>
</evidence>
<feature type="domain" description="Phenol hydroxylase-like C-terminal dimerisation" evidence="7">
    <location>
        <begin position="519"/>
        <end position="565"/>
    </location>
</feature>
<accession>W3X538</accession>
<keyword evidence="3" id="KW-0285">Flavoprotein</keyword>
<dbReference type="InterPro" id="IPR038220">
    <property type="entry name" value="PHOX_C_sf"/>
</dbReference>
<gene>
    <name evidence="8" type="ORF">PFICI_08061</name>
</gene>
<name>W3X538_PESFW</name>
<evidence type="ECO:0000259" key="6">
    <source>
        <dbReference type="Pfam" id="PF01494"/>
    </source>
</evidence>
<evidence type="ECO:0000313" key="8">
    <source>
        <dbReference type="EMBL" id="ETS80532.1"/>
    </source>
</evidence>
<dbReference type="Gene3D" id="3.50.50.60">
    <property type="entry name" value="FAD/NAD(P)-binding domain"/>
    <property type="match status" value="1"/>
</dbReference>
<dbReference type="GeneID" id="19273074"/>
<dbReference type="KEGG" id="pfy:PFICI_08061"/>
<dbReference type="OMA" id="FKWVRID"/>
<dbReference type="PANTHER" id="PTHR43004:SF5">
    <property type="entry name" value="FAD-BINDING DOMAIN-CONTAINING PROTEIN"/>
    <property type="match status" value="1"/>
</dbReference>
<feature type="domain" description="FAD-binding" evidence="6">
    <location>
        <begin position="7"/>
        <end position="360"/>
    </location>
</feature>
<dbReference type="Pfam" id="PF01494">
    <property type="entry name" value="FAD_binding_3"/>
    <property type="match status" value="1"/>
</dbReference>
<dbReference type="SUPFAM" id="SSF51905">
    <property type="entry name" value="FAD/NAD(P)-binding domain"/>
    <property type="match status" value="1"/>
</dbReference>
<dbReference type="GO" id="GO:0071949">
    <property type="term" value="F:FAD binding"/>
    <property type="evidence" value="ECO:0007669"/>
    <property type="project" value="InterPro"/>
</dbReference>
<dbReference type="Gene3D" id="3.40.30.20">
    <property type="match status" value="1"/>
</dbReference>
<dbReference type="PANTHER" id="PTHR43004">
    <property type="entry name" value="TRK SYSTEM POTASSIUM UPTAKE PROTEIN"/>
    <property type="match status" value="1"/>
</dbReference>
<dbReference type="Gene3D" id="3.30.9.10">
    <property type="entry name" value="D-Amino Acid Oxidase, subunit A, domain 2"/>
    <property type="match status" value="1"/>
</dbReference>
<organism evidence="8 9">
    <name type="scientific">Pestalotiopsis fici (strain W106-1 / CGMCC3.15140)</name>
    <dbReference type="NCBI Taxonomy" id="1229662"/>
    <lineage>
        <taxon>Eukaryota</taxon>
        <taxon>Fungi</taxon>
        <taxon>Dikarya</taxon>
        <taxon>Ascomycota</taxon>
        <taxon>Pezizomycotina</taxon>
        <taxon>Sordariomycetes</taxon>
        <taxon>Xylariomycetidae</taxon>
        <taxon>Amphisphaeriales</taxon>
        <taxon>Sporocadaceae</taxon>
        <taxon>Pestalotiopsis</taxon>
    </lineage>
</organism>
<dbReference type="RefSeq" id="XP_007834833.1">
    <property type="nucleotide sequence ID" value="XM_007836642.1"/>
</dbReference>
<dbReference type="SUPFAM" id="SSF54373">
    <property type="entry name" value="FAD-linked reductases, C-terminal domain"/>
    <property type="match status" value="1"/>
</dbReference>
<evidence type="ECO:0000256" key="5">
    <source>
        <dbReference type="ARBA" id="ARBA00023002"/>
    </source>
</evidence>
<dbReference type="AlphaFoldDB" id="W3X538"/>
<comment type="pathway">
    <text evidence="1">Secondary metabolite biosynthesis.</text>
</comment>
<evidence type="ECO:0000256" key="3">
    <source>
        <dbReference type="ARBA" id="ARBA00022630"/>
    </source>
</evidence>
<evidence type="ECO:0000256" key="4">
    <source>
        <dbReference type="ARBA" id="ARBA00022827"/>
    </source>
</evidence>
<dbReference type="InterPro" id="IPR012941">
    <property type="entry name" value="Phe_hydrox_C_dim_dom"/>
</dbReference>
<evidence type="ECO:0000256" key="1">
    <source>
        <dbReference type="ARBA" id="ARBA00005179"/>
    </source>
</evidence>
<dbReference type="Pfam" id="PF07976">
    <property type="entry name" value="Phe_hydrox_dim"/>
    <property type="match status" value="1"/>
</dbReference>
<dbReference type="OrthoDB" id="1716816at2759"/>
<keyword evidence="9" id="KW-1185">Reference proteome</keyword>
<dbReference type="PRINTS" id="PR00420">
    <property type="entry name" value="RNGMNOXGNASE"/>
</dbReference>
<dbReference type="InterPro" id="IPR050641">
    <property type="entry name" value="RIFMO-like"/>
</dbReference>
<dbReference type="InterPro" id="IPR002938">
    <property type="entry name" value="FAD-bd"/>
</dbReference>
<evidence type="ECO:0000256" key="2">
    <source>
        <dbReference type="ARBA" id="ARBA00007801"/>
    </source>
</evidence>
<proteinExistence type="inferred from homology"/>
<dbReference type="EMBL" id="KI912113">
    <property type="protein sequence ID" value="ETS80532.1"/>
    <property type="molecule type" value="Genomic_DNA"/>
</dbReference>
<comment type="similarity">
    <text evidence="2">Belongs to the PheA/TfdB FAD monooxygenase family.</text>
</comment>
<reference evidence="9" key="1">
    <citation type="journal article" date="2015" name="BMC Genomics">
        <title>Genomic and transcriptomic analysis of the endophytic fungus Pestalotiopsis fici reveals its lifestyle and high potential for synthesis of natural products.</title>
        <authorList>
            <person name="Wang X."/>
            <person name="Zhang X."/>
            <person name="Liu L."/>
            <person name="Xiang M."/>
            <person name="Wang W."/>
            <person name="Sun X."/>
            <person name="Che Y."/>
            <person name="Guo L."/>
            <person name="Liu G."/>
            <person name="Guo L."/>
            <person name="Wang C."/>
            <person name="Yin W.B."/>
            <person name="Stadler M."/>
            <person name="Zhang X."/>
            <person name="Liu X."/>
        </authorList>
    </citation>
    <scope>NUCLEOTIDE SEQUENCE [LARGE SCALE GENOMIC DNA]</scope>
    <source>
        <strain evidence="9">W106-1 / CGMCC3.15140</strain>
    </source>
</reference>
<dbReference type="GO" id="GO:0016709">
    <property type="term" value="F:oxidoreductase activity, acting on paired donors, with incorporation or reduction of molecular oxygen, NAD(P)H as one donor, and incorporation of one atom of oxygen"/>
    <property type="evidence" value="ECO:0007669"/>
    <property type="project" value="UniProtKB-ARBA"/>
</dbReference>
<protein>
    <submittedName>
        <fullName evidence="8">Uncharacterized protein</fullName>
    </submittedName>
</protein>